<keyword evidence="1" id="KW-0732">Signal</keyword>
<evidence type="ECO:0000256" key="1">
    <source>
        <dbReference type="SAM" id="SignalP"/>
    </source>
</evidence>
<evidence type="ECO:0000313" key="2">
    <source>
        <dbReference type="EMBL" id="JAC19126.1"/>
    </source>
</evidence>
<name>A0A023FC28_AMBCJ</name>
<organism evidence="2">
    <name type="scientific">Amblyomma cajennense</name>
    <name type="common">Cayenne tick</name>
    <name type="synonym">Acarus cajennensis</name>
    <dbReference type="NCBI Taxonomy" id="34607"/>
    <lineage>
        <taxon>Eukaryota</taxon>
        <taxon>Metazoa</taxon>
        <taxon>Ecdysozoa</taxon>
        <taxon>Arthropoda</taxon>
        <taxon>Chelicerata</taxon>
        <taxon>Arachnida</taxon>
        <taxon>Acari</taxon>
        <taxon>Parasitiformes</taxon>
        <taxon>Ixodida</taxon>
        <taxon>Ixodoidea</taxon>
        <taxon>Ixodidae</taxon>
        <taxon>Amblyomminae</taxon>
        <taxon>Amblyomma</taxon>
    </lineage>
</organism>
<reference evidence="2" key="1">
    <citation type="submission" date="2014-03" db="EMBL/GenBank/DDBJ databases">
        <title>The sialotranscriptome of Amblyomma triste, Amblyomma parvum and Amblyomma cajennense ticks, uncovered by 454-based RNA-seq.</title>
        <authorList>
            <person name="Garcia G.R."/>
            <person name="Gardinassi L.G."/>
            <person name="Ribeiro J.M."/>
            <person name="Anatriello E."/>
            <person name="Ferreira B.R."/>
            <person name="Moreira H.N."/>
            <person name="Mafra C."/>
            <person name="Olegario M.M."/>
            <person name="Szabo P.J."/>
            <person name="Miranda-Santos I.K."/>
            <person name="Maruyama S.R."/>
        </authorList>
    </citation>
    <scope>NUCLEOTIDE SEQUENCE</scope>
    <source>
        <strain evidence="2">Uberlandia</strain>
        <tissue evidence="2">Salivary glands</tissue>
    </source>
</reference>
<dbReference type="EMBL" id="GBBK01005356">
    <property type="protein sequence ID" value="JAC19126.1"/>
    <property type="molecule type" value="mRNA"/>
</dbReference>
<proteinExistence type="evidence at transcript level"/>
<protein>
    <submittedName>
        <fullName evidence="2">Putative secreted protein</fullName>
    </submittedName>
</protein>
<feature type="signal peptide" evidence="1">
    <location>
        <begin position="1"/>
        <end position="30"/>
    </location>
</feature>
<accession>A0A023FC28</accession>
<dbReference type="AlphaFoldDB" id="A0A023FC28"/>
<feature type="chain" id="PRO_5001519654" evidence="1">
    <location>
        <begin position="31"/>
        <end position="165"/>
    </location>
</feature>
<sequence>MCVLPGLVTMTSVIWVVCLGALVFLTSAEAERDVANIASTWPWELPSCFLAHAAKSTSRLCRDGVLCVIMQCVPMELHHVLKWQCPTVLRKALEEFGRISVSCVKRFPGMRTASSVASFSASHPVLCPFTSRSCRRCLGVRCSKEVCVRSIYLLKVELLLYYLGH</sequence>